<feature type="transmembrane region" description="Helical" evidence="5">
    <location>
        <begin position="194"/>
        <end position="211"/>
    </location>
</feature>
<evidence type="ECO:0000313" key="6">
    <source>
        <dbReference type="EMBL" id="MDR6526211.1"/>
    </source>
</evidence>
<evidence type="ECO:0000256" key="5">
    <source>
        <dbReference type="SAM" id="Phobius"/>
    </source>
</evidence>
<dbReference type="GO" id="GO:0012505">
    <property type="term" value="C:endomembrane system"/>
    <property type="evidence" value="ECO:0007669"/>
    <property type="project" value="UniProtKB-SubCell"/>
</dbReference>
<feature type="transmembrane region" description="Helical" evidence="5">
    <location>
        <begin position="166"/>
        <end position="188"/>
    </location>
</feature>
<feature type="transmembrane region" description="Helical" evidence="5">
    <location>
        <begin position="34"/>
        <end position="59"/>
    </location>
</feature>
<feature type="transmembrane region" description="Helical" evidence="5">
    <location>
        <begin position="223"/>
        <end position="245"/>
    </location>
</feature>
<proteinExistence type="predicted"/>
<sequence length="250" mass="27146">MILEETFYTFNCTIKTEISMHHQLEKHYVNRVGWLRAAVLGANDGLLSTTSIVIGVAAAEPERHIIILAALAGMIAGAMSMAAGEYVSVSSQEDTEKADLIREKRELEEMPEIELRELAKVYERRGCTQETAMQVAIELTAHDALGAHARDELGINEITQAKPLQAAVASFGSFAVGALLPFMVSLLAPIKQMIYFQYGFSIIFLMLLGAISAKTGGSDIKIAMLRICFWGTVAMGITALVGRFFGVSVA</sequence>
<evidence type="ECO:0000256" key="2">
    <source>
        <dbReference type="ARBA" id="ARBA00022692"/>
    </source>
</evidence>
<protein>
    <submittedName>
        <fullName evidence="6">VIT1/CCC1 family predicted Fe2+/Mn2+ transporter</fullName>
    </submittedName>
</protein>
<name>A0AAE3Y9T3_9FLAO</name>
<comment type="caution">
    <text evidence="6">The sequence shown here is derived from an EMBL/GenBank/DDBJ whole genome shotgun (WGS) entry which is preliminary data.</text>
</comment>
<evidence type="ECO:0000256" key="3">
    <source>
        <dbReference type="ARBA" id="ARBA00022989"/>
    </source>
</evidence>
<dbReference type="GO" id="GO:0005384">
    <property type="term" value="F:manganese ion transmembrane transporter activity"/>
    <property type="evidence" value="ECO:0007669"/>
    <property type="project" value="InterPro"/>
</dbReference>
<accession>A0AAE3Y9T3</accession>
<evidence type="ECO:0000313" key="7">
    <source>
        <dbReference type="Proteomes" id="UP001184861"/>
    </source>
</evidence>
<dbReference type="EMBL" id="JAVDQY010000001">
    <property type="protein sequence ID" value="MDR6526211.1"/>
    <property type="molecule type" value="Genomic_DNA"/>
</dbReference>
<keyword evidence="3 5" id="KW-1133">Transmembrane helix</keyword>
<comment type="subcellular location">
    <subcellularLocation>
        <location evidence="1">Endomembrane system</location>
        <topology evidence="1">Multi-pass membrane protein</topology>
    </subcellularLocation>
</comment>
<organism evidence="6 7">
    <name type="scientific">Chryseobacterium rhizosphaerae</name>
    <dbReference type="NCBI Taxonomy" id="395937"/>
    <lineage>
        <taxon>Bacteria</taxon>
        <taxon>Pseudomonadati</taxon>
        <taxon>Bacteroidota</taxon>
        <taxon>Flavobacteriia</taxon>
        <taxon>Flavobacteriales</taxon>
        <taxon>Weeksellaceae</taxon>
        <taxon>Chryseobacterium group</taxon>
        <taxon>Chryseobacterium</taxon>
    </lineage>
</organism>
<dbReference type="AlphaFoldDB" id="A0AAE3Y9T3"/>
<evidence type="ECO:0000256" key="4">
    <source>
        <dbReference type="ARBA" id="ARBA00023136"/>
    </source>
</evidence>
<keyword evidence="2 5" id="KW-0812">Transmembrane</keyword>
<dbReference type="Pfam" id="PF01988">
    <property type="entry name" value="VIT1"/>
    <property type="match status" value="1"/>
</dbReference>
<feature type="transmembrane region" description="Helical" evidence="5">
    <location>
        <begin position="65"/>
        <end position="87"/>
    </location>
</feature>
<evidence type="ECO:0000256" key="1">
    <source>
        <dbReference type="ARBA" id="ARBA00004127"/>
    </source>
</evidence>
<dbReference type="Proteomes" id="UP001184861">
    <property type="component" value="Unassembled WGS sequence"/>
</dbReference>
<reference evidence="6" key="1">
    <citation type="submission" date="2023-07" db="EMBL/GenBank/DDBJ databases">
        <title>Sorghum-associated microbial communities from plants grown in Nebraska, USA.</title>
        <authorList>
            <person name="Schachtman D."/>
        </authorList>
    </citation>
    <scope>NUCLEOTIDE SEQUENCE</scope>
    <source>
        <strain evidence="6">DS2360</strain>
    </source>
</reference>
<keyword evidence="4 5" id="KW-0472">Membrane</keyword>
<dbReference type="GO" id="GO:0030026">
    <property type="term" value="P:intracellular manganese ion homeostasis"/>
    <property type="evidence" value="ECO:0007669"/>
    <property type="project" value="InterPro"/>
</dbReference>
<gene>
    <name evidence="6" type="ORF">J2787_001581</name>
</gene>
<dbReference type="InterPro" id="IPR008217">
    <property type="entry name" value="Ccc1_fam"/>
</dbReference>
<dbReference type="CDD" id="cd02432">
    <property type="entry name" value="Nodulin-21_like_1"/>
    <property type="match status" value="1"/>
</dbReference>
<dbReference type="PANTHER" id="PTHR31851">
    <property type="entry name" value="FE(2+)/MN(2+) TRANSPORTER PCL1"/>
    <property type="match status" value="1"/>
</dbReference>